<dbReference type="EC" id="4.6.1.17" evidence="3 6"/>
<dbReference type="SUPFAM" id="SSF55040">
    <property type="entry name" value="Molybdenum cofactor biosynthesis protein C, MoaC"/>
    <property type="match status" value="1"/>
</dbReference>
<reference evidence="9 10" key="1">
    <citation type="submission" date="2019-05" db="EMBL/GenBank/DDBJ databases">
        <title>Kocuria coralli sp. nov., a novel actinobacterium isolated from coral reef seawater.</title>
        <authorList>
            <person name="Li J."/>
        </authorList>
    </citation>
    <scope>NUCLEOTIDE SEQUENCE [LARGE SCALE GENOMIC DNA]</scope>
    <source>
        <strain evidence="9 10">SCSIO 13007</strain>
    </source>
</reference>
<comment type="caution">
    <text evidence="9">The sequence shown here is derived from an EMBL/GenBank/DDBJ whole genome shotgun (WGS) entry which is preliminary data.</text>
</comment>
<feature type="binding site" evidence="6">
    <location>
        <begin position="120"/>
        <end position="121"/>
    </location>
    <ligand>
        <name>substrate</name>
    </ligand>
</feature>
<feature type="binding site" evidence="6">
    <location>
        <begin position="84"/>
        <end position="86"/>
    </location>
    <ligand>
        <name>substrate</name>
    </ligand>
</feature>
<feature type="region of interest" description="Disordered" evidence="7">
    <location>
        <begin position="1"/>
        <end position="30"/>
    </location>
</feature>
<dbReference type="NCBIfam" id="TIGR00581">
    <property type="entry name" value="moaC"/>
    <property type="match status" value="1"/>
</dbReference>
<dbReference type="NCBIfam" id="NF006870">
    <property type="entry name" value="PRK09364.1"/>
    <property type="match status" value="1"/>
</dbReference>
<dbReference type="CDD" id="cd01420">
    <property type="entry name" value="MoaC_PE"/>
    <property type="match status" value="1"/>
</dbReference>
<feature type="active site" evidence="6">
    <location>
        <position position="135"/>
    </location>
</feature>
<evidence type="ECO:0000256" key="1">
    <source>
        <dbReference type="ARBA" id="ARBA00001637"/>
    </source>
</evidence>
<evidence type="ECO:0000256" key="7">
    <source>
        <dbReference type="SAM" id="MobiDB-lite"/>
    </source>
</evidence>
<accession>A0A5J5KWZ5</accession>
<gene>
    <name evidence="6 9" type="primary">moaC</name>
    <name evidence="9" type="ORF">FCK90_08105</name>
</gene>
<keyword evidence="10" id="KW-1185">Reference proteome</keyword>
<dbReference type="HAMAP" id="MF_01224_B">
    <property type="entry name" value="MoaC_B"/>
    <property type="match status" value="1"/>
</dbReference>
<comment type="subunit">
    <text evidence="6">Homohexamer; trimer of dimers.</text>
</comment>
<dbReference type="InterPro" id="IPR050105">
    <property type="entry name" value="MoCo_biosynth_MoaA/MoaC"/>
</dbReference>
<evidence type="ECO:0000256" key="2">
    <source>
        <dbReference type="ARBA" id="ARBA00005046"/>
    </source>
</evidence>
<dbReference type="Gene3D" id="3.30.70.640">
    <property type="entry name" value="Molybdopterin cofactor biosynthesis C (MoaC) domain"/>
    <property type="match status" value="1"/>
</dbReference>
<comment type="pathway">
    <text evidence="2 6">Cofactor biosynthesis; molybdopterin biosynthesis.</text>
</comment>
<evidence type="ECO:0000259" key="8">
    <source>
        <dbReference type="Pfam" id="PF01967"/>
    </source>
</evidence>
<keyword evidence="5 6" id="KW-0456">Lyase</keyword>
<evidence type="ECO:0000313" key="10">
    <source>
        <dbReference type="Proteomes" id="UP000325957"/>
    </source>
</evidence>
<comment type="similarity">
    <text evidence="6">Belongs to the MoaC family.</text>
</comment>
<protein>
    <recommendedName>
        <fullName evidence="3 6">Cyclic pyranopterin monophosphate synthase</fullName>
        <ecNumber evidence="3 6">4.6.1.17</ecNumber>
    </recommendedName>
    <alternativeName>
        <fullName evidence="6">Molybdenum cofactor biosynthesis protein C</fullName>
    </alternativeName>
</protein>
<name>A0A5J5KWZ5_9MICC</name>
<dbReference type="AlphaFoldDB" id="A0A5J5KWZ5"/>
<evidence type="ECO:0000256" key="5">
    <source>
        <dbReference type="ARBA" id="ARBA00023239"/>
    </source>
</evidence>
<dbReference type="Proteomes" id="UP000325957">
    <property type="component" value="Unassembled WGS sequence"/>
</dbReference>
<dbReference type="Pfam" id="PF01967">
    <property type="entry name" value="MoaC"/>
    <property type="match status" value="1"/>
</dbReference>
<dbReference type="RefSeq" id="WP_158033805.1">
    <property type="nucleotide sequence ID" value="NZ_ML708617.1"/>
</dbReference>
<comment type="catalytic activity">
    <reaction evidence="1 6">
        <text>(8S)-3',8-cyclo-7,8-dihydroguanosine 5'-triphosphate = cyclic pyranopterin phosphate + diphosphate</text>
        <dbReference type="Rhea" id="RHEA:49580"/>
        <dbReference type="ChEBI" id="CHEBI:33019"/>
        <dbReference type="ChEBI" id="CHEBI:59648"/>
        <dbReference type="ChEBI" id="CHEBI:131766"/>
        <dbReference type="EC" id="4.6.1.17"/>
    </reaction>
</comment>
<dbReference type="InterPro" id="IPR047594">
    <property type="entry name" value="MoaC_bact/euk"/>
</dbReference>
<organism evidence="9 10">
    <name type="scientific">Kocuria coralli</name>
    <dbReference type="NCBI Taxonomy" id="1461025"/>
    <lineage>
        <taxon>Bacteria</taxon>
        <taxon>Bacillati</taxon>
        <taxon>Actinomycetota</taxon>
        <taxon>Actinomycetes</taxon>
        <taxon>Micrococcales</taxon>
        <taxon>Micrococcaceae</taxon>
        <taxon>Kocuria</taxon>
    </lineage>
</organism>
<dbReference type="GO" id="GO:0061799">
    <property type="term" value="F:cyclic pyranopterin monophosphate synthase activity"/>
    <property type="evidence" value="ECO:0007669"/>
    <property type="project" value="UniProtKB-UniRule"/>
</dbReference>
<dbReference type="InterPro" id="IPR023045">
    <property type="entry name" value="MoaC"/>
</dbReference>
<sequence length="167" mass="17627">MASRSPDPDPAGLTHVRPDGSAHMVDVSGKEETVRQATAVAVLRTRPEVVGMIFSADLPKGDALPVARVAGIMAAKKTPELIPLCHPLPISKVTVDFVRRDAAVEVTAVVRTRGVTGVEMEALTAVSVAALSLYDMIKAVDKFAEIDGTRVLAKSGGKSGDWQREDA</sequence>
<dbReference type="GO" id="GO:0006777">
    <property type="term" value="P:Mo-molybdopterin cofactor biosynthetic process"/>
    <property type="evidence" value="ECO:0007669"/>
    <property type="project" value="UniProtKB-UniRule"/>
</dbReference>
<dbReference type="InterPro" id="IPR036522">
    <property type="entry name" value="MoaC_sf"/>
</dbReference>
<evidence type="ECO:0000256" key="6">
    <source>
        <dbReference type="HAMAP-Rule" id="MF_01224"/>
    </source>
</evidence>
<dbReference type="UniPathway" id="UPA00344"/>
<dbReference type="OrthoDB" id="9794429at2"/>
<evidence type="ECO:0000256" key="3">
    <source>
        <dbReference type="ARBA" id="ARBA00012575"/>
    </source>
</evidence>
<proteinExistence type="inferred from homology"/>
<dbReference type="PANTHER" id="PTHR22960">
    <property type="entry name" value="MOLYBDOPTERIN COFACTOR SYNTHESIS PROTEIN A"/>
    <property type="match status" value="1"/>
</dbReference>
<feature type="domain" description="Molybdopterin cofactor biosynthesis C (MoaC)" evidence="8">
    <location>
        <begin position="24"/>
        <end position="157"/>
    </location>
</feature>
<keyword evidence="4 6" id="KW-0501">Molybdenum cofactor biosynthesis</keyword>
<dbReference type="InterPro" id="IPR002820">
    <property type="entry name" value="Mopterin_CF_biosynth-C_dom"/>
</dbReference>
<dbReference type="EMBL" id="SZWF01000008">
    <property type="protein sequence ID" value="KAA9394203.1"/>
    <property type="molecule type" value="Genomic_DNA"/>
</dbReference>
<evidence type="ECO:0000313" key="9">
    <source>
        <dbReference type="EMBL" id="KAA9394203.1"/>
    </source>
</evidence>
<evidence type="ECO:0000256" key="4">
    <source>
        <dbReference type="ARBA" id="ARBA00023150"/>
    </source>
</evidence>
<comment type="function">
    <text evidence="6">Catalyzes the conversion of (8S)-3',8-cyclo-7,8-dihydroguanosine 5'-triphosphate to cyclic pyranopterin monophosphate (cPMP).</text>
</comment>